<accession>A0AA37K7T8</accession>
<gene>
    <name evidence="1" type="ORF">CE91St3_00730</name>
</gene>
<organism evidence="1 2">
    <name type="scientific">Parabacteroides merdae</name>
    <dbReference type="NCBI Taxonomy" id="46503"/>
    <lineage>
        <taxon>Bacteria</taxon>
        <taxon>Pseudomonadati</taxon>
        <taxon>Bacteroidota</taxon>
        <taxon>Bacteroidia</taxon>
        <taxon>Bacteroidales</taxon>
        <taxon>Tannerellaceae</taxon>
        <taxon>Parabacteroides</taxon>
    </lineage>
</organism>
<evidence type="ECO:0000313" key="1">
    <source>
        <dbReference type="EMBL" id="GKH70210.1"/>
    </source>
</evidence>
<proteinExistence type="predicted"/>
<sequence length="150" mass="16916">MASKKELEKTKELARLYYLNGDTQKLVAEKVGVSRVTVNKWVSDGGWDALRTAKSITRKELVAKIMKKADEKLENGDMSADEMAKLAASIEKIDKRTSATTIIEVLTSYNNWLVARTQIDKELTVDFLKMTNRYQDIFIAEQVSAENPGL</sequence>
<dbReference type="EMBL" id="BQNZ01000001">
    <property type="protein sequence ID" value="GKH70210.1"/>
    <property type="molecule type" value="Genomic_DNA"/>
</dbReference>
<evidence type="ECO:0000313" key="2">
    <source>
        <dbReference type="Proteomes" id="UP001055114"/>
    </source>
</evidence>
<dbReference type="Gene3D" id="1.10.10.60">
    <property type="entry name" value="Homeodomain-like"/>
    <property type="match status" value="1"/>
</dbReference>
<reference evidence="1" key="1">
    <citation type="submission" date="2022-01" db="EMBL/GenBank/DDBJ databases">
        <title>Novel bile acid biosynthetic pathways are enriched in the microbiome of centenarians.</title>
        <authorList>
            <person name="Sato Y."/>
            <person name="Atarashi K."/>
            <person name="Plichta R.D."/>
            <person name="Arai Y."/>
            <person name="Sasajima S."/>
            <person name="Kearney M.S."/>
            <person name="Suda W."/>
            <person name="Takeshita K."/>
            <person name="Sasaki T."/>
            <person name="Okamoto S."/>
            <person name="Skelly N.A."/>
            <person name="Okamura Y."/>
            <person name="Vlamakis H."/>
            <person name="Li Y."/>
            <person name="Tanoue T."/>
            <person name="Takei H."/>
            <person name="Nittono H."/>
            <person name="Narushima S."/>
            <person name="Irie J."/>
            <person name="Itoh H."/>
            <person name="Moriya K."/>
            <person name="Sugiura Y."/>
            <person name="Suematsu M."/>
            <person name="Moritoki N."/>
            <person name="Shibata S."/>
            <person name="Littman R.D."/>
            <person name="Fischbach A.M."/>
            <person name="Uwamino Y."/>
            <person name="Inoue T."/>
            <person name="Honda A."/>
            <person name="Hattori M."/>
            <person name="Murai T."/>
            <person name="Xavier J.R."/>
            <person name="Hirose N."/>
            <person name="Honda K."/>
        </authorList>
    </citation>
    <scope>NUCLEOTIDE SEQUENCE</scope>
    <source>
        <strain evidence="1">CE91-St3</strain>
    </source>
</reference>
<protein>
    <recommendedName>
        <fullName evidence="3">Terminase</fullName>
    </recommendedName>
</protein>
<name>A0AA37K7T8_9BACT</name>
<dbReference type="Proteomes" id="UP001055114">
    <property type="component" value="Unassembled WGS sequence"/>
</dbReference>
<comment type="caution">
    <text evidence="1">The sequence shown here is derived from an EMBL/GenBank/DDBJ whole genome shotgun (WGS) entry which is preliminary data.</text>
</comment>
<dbReference type="AlphaFoldDB" id="A0AA37K7T8"/>
<dbReference type="RefSeq" id="WP_195489170.1">
    <property type="nucleotide sequence ID" value="NZ_BQNZ01000001.1"/>
</dbReference>
<evidence type="ECO:0008006" key="3">
    <source>
        <dbReference type="Google" id="ProtNLM"/>
    </source>
</evidence>